<protein>
    <submittedName>
        <fullName evidence="1">Uncharacterized protein</fullName>
    </submittedName>
</protein>
<sequence>MSSCSAAIDESSKLIRLECRGAPAPFAAALFVHALKAFQTFNNLNKNCFVLAVFVYDDSRKEVLICGIQIIDTAPVAQWSGASFRNLMVLGSILTTRNPRITSQFRLNESIRFYASEITITHHGRYYHGGGKGL</sequence>
<dbReference type="Proteomes" id="UP000299102">
    <property type="component" value="Unassembled WGS sequence"/>
</dbReference>
<keyword evidence="2" id="KW-1185">Reference proteome</keyword>
<reference evidence="1 2" key="1">
    <citation type="journal article" date="2019" name="Commun. Biol.">
        <title>The bagworm genome reveals a unique fibroin gene that provides high tensile strength.</title>
        <authorList>
            <person name="Kono N."/>
            <person name="Nakamura H."/>
            <person name="Ohtoshi R."/>
            <person name="Tomita M."/>
            <person name="Numata K."/>
            <person name="Arakawa K."/>
        </authorList>
    </citation>
    <scope>NUCLEOTIDE SEQUENCE [LARGE SCALE GENOMIC DNA]</scope>
</reference>
<accession>A0A4C1X3Y6</accession>
<organism evidence="1 2">
    <name type="scientific">Eumeta variegata</name>
    <name type="common">Bagworm moth</name>
    <name type="synonym">Eumeta japonica</name>
    <dbReference type="NCBI Taxonomy" id="151549"/>
    <lineage>
        <taxon>Eukaryota</taxon>
        <taxon>Metazoa</taxon>
        <taxon>Ecdysozoa</taxon>
        <taxon>Arthropoda</taxon>
        <taxon>Hexapoda</taxon>
        <taxon>Insecta</taxon>
        <taxon>Pterygota</taxon>
        <taxon>Neoptera</taxon>
        <taxon>Endopterygota</taxon>
        <taxon>Lepidoptera</taxon>
        <taxon>Glossata</taxon>
        <taxon>Ditrysia</taxon>
        <taxon>Tineoidea</taxon>
        <taxon>Psychidae</taxon>
        <taxon>Oiketicinae</taxon>
        <taxon>Eumeta</taxon>
    </lineage>
</organism>
<comment type="caution">
    <text evidence="1">The sequence shown here is derived from an EMBL/GenBank/DDBJ whole genome shotgun (WGS) entry which is preliminary data.</text>
</comment>
<name>A0A4C1X3Y6_EUMVA</name>
<evidence type="ECO:0000313" key="2">
    <source>
        <dbReference type="Proteomes" id="UP000299102"/>
    </source>
</evidence>
<evidence type="ECO:0000313" key="1">
    <source>
        <dbReference type="EMBL" id="GBP57840.1"/>
    </source>
</evidence>
<gene>
    <name evidence="1" type="ORF">EVAR_41509_1</name>
</gene>
<proteinExistence type="predicted"/>
<dbReference type="AlphaFoldDB" id="A0A4C1X3Y6"/>
<dbReference type="EMBL" id="BGZK01000721">
    <property type="protein sequence ID" value="GBP57840.1"/>
    <property type="molecule type" value="Genomic_DNA"/>
</dbReference>